<dbReference type="Proteomes" id="UP001196413">
    <property type="component" value="Unassembled WGS sequence"/>
</dbReference>
<sequence>MIPFLRMANAGTLKLGCAYSRCTSNPNSPFVSLVCQYGEKHVSMQTPLYNQGKPCEACEGKCYDLFKLCIKDD</sequence>
<name>A0AAD5M948_PARTN</name>
<dbReference type="AlphaFoldDB" id="A0AAD5M948"/>
<proteinExistence type="predicted"/>
<evidence type="ECO:0000313" key="2">
    <source>
        <dbReference type="Proteomes" id="UP001196413"/>
    </source>
</evidence>
<dbReference type="InterPro" id="IPR035940">
    <property type="entry name" value="CAP_sf"/>
</dbReference>
<keyword evidence="2" id="KW-1185">Reference proteome</keyword>
<reference evidence="1" key="1">
    <citation type="submission" date="2021-06" db="EMBL/GenBank/DDBJ databases">
        <title>Parelaphostrongylus tenuis whole genome reference sequence.</title>
        <authorList>
            <person name="Garwood T.J."/>
            <person name="Larsen P.A."/>
            <person name="Fountain-Jones N.M."/>
            <person name="Garbe J.R."/>
            <person name="Macchietto M.G."/>
            <person name="Kania S.A."/>
            <person name="Gerhold R.W."/>
            <person name="Richards J.E."/>
            <person name="Wolf T.M."/>
        </authorList>
    </citation>
    <scope>NUCLEOTIDE SEQUENCE</scope>
    <source>
        <strain evidence="1">MNPRO001-30</strain>
        <tissue evidence="1">Meninges</tissue>
    </source>
</reference>
<evidence type="ECO:0000313" key="1">
    <source>
        <dbReference type="EMBL" id="KAJ1354347.1"/>
    </source>
</evidence>
<dbReference type="SUPFAM" id="SSF55797">
    <property type="entry name" value="PR-1-like"/>
    <property type="match status" value="1"/>
</dbReference>
<organism evidence="1 2">
    <name type="scientific">Parelaphostrongylus tenuis</name>
    <name type="common">Meningeal worm</name>
    <dbReference type="NCBI Taxonomy" id="148309"/>
    <lineage>
        <taxon>Eukaryota</taxon>
        <taxon>Metazoa</taxon>
        <taxon>Ecdysozoa</taxon>
        <taxon>Nematoda</taxon>
        <taxon>Chromadorea</taxon>
        <taxon>Rhabditida</taxon>
        <taxon>Rhabditina</taxon>
        <taxon>Rhabditomorpha</taxon>
        <taxon>Strongyloidea</taxon>
        <taxon>Metastrongylidae</taxon>
        <taxon>Parelaphostrongylus</taxon>
    </lineage>
</organism>
<evidence type="ECO:0008006" key="3">
    <source>
        <dbReference type="Google" id="ProtNLM"/>
    </source>
</evidence>
<protein>
    <recommendedName>
        <fullName evidence="3">SCP domain-containing protein</fullName>
    </recommendedName>
</protein>
<gene>
    <name evidence="1" type="ORF">KIN20_011256</name>
</gene>
<dbReference type="Gene3D" id="3.40.33.10">
    <property type="entry name" value="CAP"/>
    <property type="match status" value="1"/>
</dbReference>
<comment type="caution">
    <text evidence="1">The sequence shown here is derived from an EMBL/GenBank/DDBJ whole genome shotgun (WGS) entry which is preliminary data.</text>
</comment>
<dbReference type="EMBL" id="JAHQIW010002027">
    <property type="protein sequence ID" value="KAJ1354347.1"/>
    <property type="molecule type" value="Genomic_DNA"/>
</dbReference>
<accession>A0AAD5M948</accession>